<dbReference type="InterPro" id="IPR019623">
    <property type="entry name" value="Rot1"/>
</dbReference>
<keyword evidence="5" id="KW-0812">Transmembrane</keyword>
<dbReference type="PANTHER" id="PTHR28090">
    <property type="entry name" value="PROTEIN ROT1"/>
    <property type="match status" value="1"/>
</dbReference>
<feature type="chain" id="PRO_5040452489" description="Protein ROT1" evidence="10">
    <location>
        <begin position="19"/>
        <end position="230"/>
    </location>
</feature>
<sequence length="230" mass="24455">MVSLIALLLACVPLAVNAQSSLSQLIGTWSSGSMKVQTGSGFANPANTSFIYPATSGISYSFAVANANGEAWYEIARFRFTSNGSDPKCITAVMNWVHGTYALQSNGSIVLTPNGDGYQQIQDPCAAQSNFVQNYNDTELLVAGWYTYNDPQLGLALQLFQFDGSPLAPQYQVSSTPNMLPTQQLRNVTAPTTVLSRRGNGAAQAHGILGDWTLTSTAVTIVFAVVASVL</sequence>
<evidence type="ECO:0000256" key="5">
    <source>
        <dbReference type="ARBA" id="ARBA00022692"/>
    </source>
</evidence>
<evidence type="ECO:0000256" key="6">
    <source>
        <dbReference type="ARBA" id="ARBA00022729"/>
    </source>
</evidence>
<keyword evidence="12" id="KW-1185">Reference proteome</keyword>
<dbReference type="Pfam" id="PF10681">
    <property type="entry name" value="Rot1"/>
    <property type="match status" value="1"/>
</dbReference>
<evidence type="ECO:0000256" key="9">
    <source>
        <dbReference type="ARBA" id="ARBA00023136"/>
    </source>
</evidence>
<accession>A0A9P5PDR4</accession>
<evidence type="ECO:0000256" key="3">
    <source>
        <dbReference type="ARBA" id="ARBA00016195"/>
    </source>
</evidence>
<keyword evidence="8" id="KW-1133">Transmembrane helix</keyword>
<dbReference type="PANTHER" id="PTHR28090:SF1">
    <property type="entry name" value="PROTEIN ROT1"/>
    <property type="match status" value="1"/>
</dbReference>
<evidence type="ECO:0000256" key="10">
    <source>
        <dbReference type="SAM" id="SignalP"/>
    </source>
</evidence>
<dbReference type="GO" id="GO:0051082">
    <property type="term" value="F:unfolded protein binding"/>
    <property type="evidence" value="ECO:0007669"/>
    <property type="project" value="TreeGrafter"/>
</dbReference>
<reference evidence="11" key="1">
    <citation type="submission" date="2020-11" db="EMBL/GenBank/DDBJ databases">
        <authorList>
            <consortium name="DOE Joint Genome Institute"/>
            <person name="Ahrendt S."/>
            <person name="Riley R."/>
            <person name="Andreopoulos W."/>
            <person name="Labutti K."/>
            <person name="Pangilinan J."/>
            <person name="Ruiz-Duenas F.J."/>
            <person name="Barrasa J.M."/>
            <person name="Sanchez-Garcia M."/>
            <person name="Camarero S."/>
            <person name="Miyauchi S."/>
            <person name="Serrano A."/>
            <person name="Linde D."/>
            <person name="Babiker R."/>
            <person name="Drula E."/>
            <person name="Ayuso-Fernandez I."/>
            <person name="Pacheco R."/>
            <person name="Padilla G."/>
            <person name="Ferreira P."/>
            <person name="Barriuso J."/>
            <person name="Kellner H."/>
            <person name="Castanera R."/>
            <person name="Alfaro M."/>
            <person name="Ramirez L."/>
            <person name="Pisabarro A.G."/>
            <person name="Kuo A."/>
            <person name="Tritt A."/>
            <person name="Lipzen A."/>
            <person name="He G."/>
            <person name="Yan M."/>
            <person name="Ng V."/>
            <person name="Cullen D."/>
            <person name="Martin F."/>
            <person name="Rosso M.-N."/>
            <person name="Henrissat B."/>
            <person name="Hibbett D."/>
            <person name="Martinez A.T."/>
            <person name="Grigoriev I.V."/>
        </authorList>
    </citation>
    <scope>NUCLEOTIDE SEQUENCE</scope>
    <source>
        <strain evidence="11">AH 40177</strain>
    </source>
</reference>
<evidence type="ECO:0000256" key="4">
    <source>
        <dbReference type="ARBA" id="ARBA00017291"/>
    </source>
</evidence>
<dbReference type="Proteomes" id="UP000772434">
    <property type="component" value="Unassembled WGS sequence"/>
</dbReference>
<dbReference type="OrthoDB" id="5327821at2759"/>
<dbReference type="EMBL" id="JADNRY010000149">
    <property type="protein sequence ID" value="KAF9063321.1"/>
    <property type="molecule type" value="Genomic_DNA"/>
</dbReference>
<evidence type="ECO:0000256" key="1">
    <source>
        <dbReference type="ARBA" id="ARBA00004115"/>
    </source>
</evidence>
<keyword evidence="6 10" id="KW-0732">Signal</keyword>
<keyword evidence="9" id="KW-0472">Membrane</keyword>
<proteinExistence type="inferred from homology"/>
<comment type="caution">
    <text evidence="11">The sequence shown here is derived from an EMBL/GenBank/DDBJ whole genome shotgun (WGS) entry which is preliminary data.</text>
</comment>
<comment type="subcellular location">
    <subcellularLocation>
        <location evidence="1">Endoplasmic reticulum membrane</location>
        <topology evidence="1">Single-pass type I membrane protein</topology>
    </subcellularLocation>
</comment>
<evidence type="ECO:0000313" key="12">
    <source>
        <dbReference type="Proteomes" id="UP000772434"/>
    </source>
</evidence>
<evidence type="ECO:0000256" key="8">
    <source>
        <dbReference type="ARBA" id="ARBA00022989"/>
    </source>
</evidence>
<dbReference type="GO" id="GO:0005789">
    <property type="term" value="C:endoplasmic reticulum membrane"/>
    <property type="evidence" value="ECO:0007669"/>
    <property type="project" value="UniProtKB-SubCell"/>
</dbReference>
<dbReference type="AlphaFoldDB" id="A0A9P5PDR4"/>
<name>A0A9P5PDR4_9AGAR</name>
<feature type="signal peptide" evidence="10">
    <location>
        <begin position="1"/>
        <end position="18"/>
    </location>
</feature>
<keyword evidence="7" id="KW-0256">Endoplasmic reticulum</keyword>
<evidence type="ECO:0000256" key="7">
    <source>
        <dbReference type="ARBA" id="ARBA00022824"/>
    </source>
</evidence>
<evidence type="ECO:0000256" key="2">
    <source>
        <dbReference type="ARBA" id="ARBA00007149"/>
    </source>
</evidence>
<gene>
    <name evidence="11" type="ORF">BDP27DRAFT_1427029</name>
</gene>
<dbReference type="GO" id="GO:0006458">
    <property type="term" value="P:'de novo' protein folding"/>
    <property type="evidence" value="ECO:0007669"/>
    <property type="project" value="InterPro"/>
</dbReference>
<organism evidence="11 12">
    <name type="scientific">Rhodocollybia butyracea</name>
    <dbReference type="NCBI Taxonomy" id="206335"/>
    <lineage>
        <taxon>Eukaryota</taxon>
        <taxon>Fungi</taxon>
        <taxon>Dikarya</taxon>
        <taxon>Basidiomycota</taxon>
        <taxon>Agaricomycotina</taxon>
        <taxon>Agaricomycetes</taxon>
        <taxon>Agaricomycetidae</taxon>
        <taxon>Agaricales</taxon>
        <taxon>Marasmiineae</taxon>
        <taxon>Omphalotaceae</taxon>
        <taxon>Rhodocollybia</taxon>
    </lineage>
</organism>
<evidence type="ECO:0000313" key="11">
    <source>
        <dbReference type="EMBL" id="KAF9063321.1"/>
    </source>
</evidence>
<protein>
    <recommendedName>
        <fullName evidence="4">Protein ROT1</fullName>
    </recommendedName>
    <alternativeName>
        <fullName evidence="3">Protein rot1</fullName>
    </alternativeName>
</protein>
<comment type="similarity">
    <text evidence="2">Belongs to the ROT1 family.</text>
</comment>